<dbReference type="Proteomes" id="UP000008370">
    <property type="component" value="Unassembled WGS sequence"/>
</dbReference>
<dbReference type="InParanoid" id="K5VSF0"/>
<keyword evidence="3" id="KW-1185">Reference proteome</keyword>
<sequence length="93" mass="10077">MCPAIATGVVAHGASGGGQRHDVKQGGDMVSYKSLGPLTTKQPPFHHSTNIITYNVVCRQLFRHSVASAYCVWPRRAYGCQRHVGQQASGRAR</sequence>
<dbReference type="EMBL" id="JH930473">
    <property type="protein sequence ID" value="EKM54408.1"/>
    <property type="molecule type" value="Genomic_DNA"/>
</dbReference>
<accession>K5VSF0</accession>
<protein>
    <submittedName>
        <fullName evidence="2">Uncharacterized protein</fullName>
    </submittedName>
</protein>
<evidence type="ECO:0000313" key="3">
    <source>
        <dbReference type="Proteomes" id="UP000008370"/>
    </source>
</evidence>
<dbReference type="HOGENOM" id="CLU_2400398_0_0_1"/>
<dbReference type="KEGG" id="pco:PHACADRAFT_210208"/>
<reference evidence="2 3" key="1">
    <citation type="journal article" date="2012" name="BMC Genomics">
        <title>Comparative genomics of the white-rot fungi, Phanerochaete carnosa and P. chrysosporium, to elucidate the genetic basis of the distinct wood types they colonize.</title>
        <authorList>
            <person name="Suzuki H."/>
            <person name="MacDonald J."/>
            <person name="Syed K."/>
            <person name="Salamov A."/>
            <person name="Hori C."/>
            <person name="Aerts A."/>
            <person name="Henrissat B."/>
            <person name="Wiebenga A."/>
            <person name="vanKuyk P.A."/>
            <person name="Barry K."/>
            <person name="Lindquist E."/>
            <person name="LaButti K."/>
            <person name="Lapidus A."/>
            <person name="Lucas S."/>
            <person name="Coutinho P."/>
            <person name="Gong Y."/>
            <person name="Samejima M."/>
            <person name="Mahadevan R."/>
            <person name="Abou-Zaid M."/>
            <person name="de Vries R.P."/>
            <person name="Igarashi K."/>
            <person name="Yadav J.S."/>
            <person name="Grigoriev I.V."/>
            <person name="Master E.R."/>
        </authorList>
    </citation>
    <scope>NUCLEOTIDE SEQUENCE [LARGE SCALE GENOMIC DNA]</scope>
    <source>
        <strain evidence="2 3">HHB-10118-sp</strain>
    </source>
</reference>
<dbReference type="GeneID" id="18912941"/>
<feature type="region of interest" description="Disordered" evidence="1">
    <location>
        <begin position="1"/>
        <end position="26"/>
    </location>
</feature>
<dbReference type="AlphaFoldDB" id="K5VSF0"/>
<evidence type="ECO:0000256" key="1">
    <source>
        <dbReference type="SAM" id="MobiDB-lite"/>
    </source>
</evidence>
<proteinExistence type="predicted"/>
<evidence type="ECO:0000313" key="2">
    <source>
        <dbReference type="EMBL" id="EKM54408.1"/>
    </source>
</evidence>
<organism evidence="2 3">
    <name type="scientific">Phanerochaete carnosa (strain HHB-10118-sp)</name>
    <name type="common">White-rot fungus</name>
    <name type="synonym">Peniophora carnosa</name>
    <dbReference type="NCBI Taxonomy" id="650164"/>
    <lineage>
        <taxon>Eukaryota</taxon>
        <taxon>Fungi</taxon>
        <taxon>Dikarya</taxon>
        <taxon>Basidiomycota</taxon>
        <taxon>Agaricomycotina</taxon>
        <taxon>Agaricomycetes</taxon>
        <taxon>Polyporales</taxon>
        <taxon>Phanerochaetaceae</taxon>
        <taxon>Phanerochaete</taxon>
    </lineage>
</organism>
<dbReference type="RefSeq" id="XP_007397102.1">
    <property type="nucleotide sequence ID" value="XM_007397040.1"/>
</dbReference>
<name>K5VSF0_PHACS</name>
<gene>
    <name evidence="2" type="ORF">PHACADRAFT_210208</name>
</gene>